<sequence>MKVGIARNVKILKSGGNQNQPGPSQKPEEELNSTPEDSQKWGTIPVSLAPILTKGSVKSVESTLTINEKVLHEVSNRLCCSEEKDFPEFPTVGMGGIVVNEITCSDVKFTSEPPPLLDEADTKMELQPGEKMVFFSFKVKGEMELCCVRTCEPFKREVERNVLGGIVMKKAAEGEKEAEEGDENEAVSVDILEELRREREKRERGKSKKKKRKRDNEVFSVKDVQKFVDGGMGRDEGDDDEGIEGIEGGGTGGIRDLLKSELDGEFELIDDPPPPYSLVQLDESSVDAGELLLTVLVGTVEPFPKMEGSDKINLTFDC</sequence>
<keyword evidence="3" id="KW-1185">Reference proteome</keyword>
<evidence type="ECO:0000256" key="1">
    <source>
        <dbReference type="SAM" id="MobiDB-lite"/>
    </source>
</evidence>
<comment type="caution">
    <text evidence="2">The sequence shown here is derived from an EMBL/GenBank/DDBJ whole genome shotgun (WGS) entry which is preliminary data.</text>
</comment>
<evidence type="ECO:0000313" key="3">
    <source>
        <dbReference type="Proteomes" id="UP001165082"/>
    </source>
</evidence>
<name>A0A9W7A5I2_9STRA</name>
<feature type="region of interest" description="Disordered" evidence="1">
    <location>
        <begin position="10"/>
        <end position="42"/>
    </location>
</feature>
<feature type="region of interest" description="Disordered" evidence="1">
    <location>
        <begin position="230"/>
        <end position="252"/>
    </location>
</feature>
<dbReference type="OrthoDB" id="198689at2759"/>
<proteinExistence type="predicted"/>
<gene>
    <name evidence="2" type="ORF">TrRE_jg8651</name>
</gene>
<dbReference type="AlphaFoldDB" id="A0A9W7A5I2"/>
<dbReference type="Proteomes" id="UP001165082">
    <property type="component" value="Unassembled WGS sequence"/>
</dbReference>
<evidence type="ECO:0000313" key="2">
    <source>
        <dbReference type="EMBL" id="GMH66276.1"/>
    </source>
</evidence>
<reference evidence="2" key="1">
    <citation type="submission" date="2022-07" db="EMBL/GenBank/DDBJ databases">
        <title>Genome analysis of Parmales, a sister group of diatoms, reveals the evolutionary specialization of diatoms from phago-mixotrophs to photoautotrophs.</title>
        <authorList>
            <person name="Ban H."/>
            <person name="Sato S."/>
            <person name="Yoshikawa S."/>
            <person name="Kazumasa Y."/>
            <person name="Nakamura Y."/>
            <person name="Ichinomiya M."/>
            <person name="Saitoh K."/>
            <person name="Sato N."/>
            <person name="Blanc-Mathieu R."/>
            <person name="Endo H."/>
            <person name="Kuwata A."/>
            <person name="Ogata H."/>
        </authorList>
    </citation>
    <scope>NUCLEOTIDE SEQUENCE</scope>
</reference>
<accession>A0A9W7A5I2</accession>
<organism evidence="2 3">
    <name type="scientific">Triparma retinervis</name>
    <dbReference type="NCBI Taxonomy" id="2557542"/>
    <lineage>
        <taxon>Eukaryota</taxon>
        <taxon>Sar</taxon>
        <taxon>Stramenopiles</taxon>
        <taxon>Ochrophyta</taxon>
        <taxon>Bolidophyceae</taxon>
        <taxon>Parmales</taxon>
        <taxon>Triparmaceae</taxon>
        <taxon>Triparma</taxon>
    </lineage>
</organism>
<dbReference type="EMBL" id="BRXZ01003994">
    <property type="protein sequence ID" value="GMH66276.1"/>
    <property type="molecule type" value="Genomic_DNA"/>
</dbReference>
<protein>
    <submittedName>
        <fullName evidence="2">Uncharacterized protein</fullName>
    </submittedName>
</protein>